<protein>
    <recommendedName>
        <fullName evidence="3">Lipoprotein</fullName>
    </recommendedName>
</protein>
<dbReference type="RefSeq" id="WP_322856780.1">
    <property type="nucleotide sequence ID" value="NZ_JAYDCJ010000003.1"/>
</dbReference>
<evidence type="ECO:0008006" key="3">
    <source>
        <dbReference type="Google" id="ProtNLM"/>
    </source>
</evidence>
<gene>
    <name evidence="1" type="ORF">U5822_16925</name>
</gene>
<name>A0ABU5P2Q9_9GAMM</name>
<reference evidence="1 2" key="1">
    <citation type="submission" date="2023-12" db="EMBL/GenBank/DDBJ databases">
        <title>Marinobacter qingdaonensis sp. nov., isolated from the intertidal sediment of Qingdao, PR China.</title>
        <authorList>
            <person name="Li Y."/>
        </authorList>
    </citation>
    <scope>NUCLEOTIDE SEQUENCE [LARGE SCALE GENOMIC DNA]</scope>
    <source>
        <strain evidence="1 2">ASW11-75</strain>
    </source>
</reference>
<comment type="caution">
    <text evidence="1">The sequence shown here is derived from an EMBL/GenBank/DDBJ whole genome shotgun (WGS) entry which is preliminary data.</text>
</comment>
<organism evidence="1 2">
    <name type="scientific">Marinobacter qingdaonensis</name>
    <dbReference type="NCBI Taxonomy" id="3108486"/>
    <lineage>
        <taxon>Bacteria</taxon>
        <taxon>Pseudomonadati</taxon>
        <taxon>Pseudomonadota</taxon>
        <taxon>Gammaproteobacteria</taxon>
        <taxon>Pseudomonadales</taxon>
        <taxon>Marinobacteraceae</taxon>
        <taxon>Marinobacter</taxon>
    </lineage>
</organism>
<evidence type="ECO:0000313" key="1">
    <source>
        <dbReference type="EMBL" id="MEA1082356.1"/>
    </source>
</evidence>
<keyword evidence="2" id="KW-1185">Reference proteome</keyword>
<dbReference type="PROSITE" id="PS51257">
    <property type="entry name" value="PROKAR_LIPOPROTEIN"/>
    <property type="match status" value="1"/>
</dbReference>
<dbReference type="EMBL" id="JAYDCJ010000003">
    <property type="protein sequence ID" value="MEA1082356.1"/>
    <property type="molecule type" value="Genomic_DNA"/>
</dbReference>
<accession>A0ABU5P2Q9</accession>
<sequence length="307" mass="30813">MKQQPIVKGVMLVSGAAVLAACGGGGGGGGSSSSALSLDTENYANKQIAISADANVQNLVGLYDGIAEGLALVGEVEGTLLPAGAEESTTVDCDGGGTLTVSYVENGQGAEQSLTFNACVVTTSSYGAVLLNGGYDAVLTVSGETEASASASYDITGERLTTGEPLQILGSTDIRIVSGAGGNPDNFSLTNTIDAFEIKLGSDYAAITGGDIRINRTESTTEFSIAGKILGSDIGGYVQLSTPAPVVISDTEACPIEGIIRIASDGSAEVRYGSSASGTAQAVAVWIDGQVVESYPDCSTVGFTNGY</sequence>
<dbReference type="Proteomes" id="UP001305746">
    <property type="component" value="Unassembled WGS sequence"/>
</dbReference>
<proteinExistence type="predicted"/>
<evidence type="ECO:0000313" key="2">
    <source>
        <dbReference type="Proteomes" id="UP001305746"/>
    </source>
</evidence>